<keyword evidence="3" id="KW-1185">Reference proteome</keyword>
<dbReference type="OrthoDB" id="307112at2"/>
<evidence type="ECO:0000259" key="1">
    <source>
        <dbReference type="Pfam" id="PF01909"/>
    </source>
</evidence>
<evidence type="ECO:0000313" key="3">
    <source>
        <dbReference type="Proteomes" id="UP000006008"/>
    </source>
</evidence>
<gene>
    <name evidence="2" type="ORF">HMPREF9450_00823</name>
</gene>
<organism evidence="2 3">
    <name type="scientific">Alistipes indistinctus YIT 12060</name>
    <dbReference type="NCBI Taxonomy" id="742725"/>
    <lineage>
        <taxon>Bacteria</taxon>
        <taxon>Pseudomonadati</taxon>
        <taxon>Bacteroidota</taxon>
        <taxon>Bacteroidia</taxon>
        <taxon>Bacteroidales</taxon>
        <taxon>Rikenellaceae</taxon>
        <taxon>Alistipes</taxon>
    </lineage>
</organism>
<dbReference type="HOGENOM" id="CLU_117106_0_0_10"/>
<dbReference type="GO" id="GO:0016779">
    <property type="term" value="F:nucleotidyltransferase activity"/>
    <property type="evidence" value="ECO:0007669"/>
    <property type="project" value="InterPro"/>
</dbReference>
<dbReference type="eggNOG" id="ENOG502ZCAQ">
    <property type="taxonomic scope" value="Bacteria"/>
</dbReference>
<dbReference type="STRING" id="742725.HMPREF9450_00823"/>
<accession>G5H6Y0</accession>
<dbReference type="RefSeq" id="WP_009133629.1">
    <property type="nucleotide sequence ID" value="NZ_CP102250.1"/>
</dbReference>
<comment type="caution">
    <text evidence="2">The sequence shown here is derived from an EMBL/GenBank/DDBJ whole genome shotgun (WGS) entry which is preliminary data.</text>
</comment>
<dbReference type="Proteomes" id="UP000006008">
    <property type="component" value="Unassembled WGS sequence"/>
</dbReference>
<dbReference type="Pfam" id="PF01909">
    <property type="entry name" value="NTP_transf_2"/>
    <property type="match status" value="1"/>
</dbReference>
<name>G5H6Y0_9BACT</name>
<dbReference type="EMBL" id="ADLD01000009">
    <property type="protein sequence ID" value="EHB92619.1"/>
    <property type="molecule type" value="Genomic_DNA"/>
</dbReference>
<dbReference type="InterPro" id="IPR002934">
    <property type="entry name" value="Polymerase_NTP_transf_dom"/>
</dbReference>
<dbReference type="GeneID" id="92816161"/>
<sequence>MTDIVALAEANQRKAREVIAKLRVVEAWEAVGAEAHLVGSLRTGLLMKHRDIDFHIYSSPFRLSDSFAAMAALVADPAVKRFEGANLLHTPEACVEWHLWYDDGGEEWQVDMIHLVKGSRYDGYFERVAERIEAVITPRQRETVLRLKYETPDDEKIMGIEYYLAVIRDGIADYPAFVQWRKQQPADRIIEWIP</sequence>
<dbReference type="PATRIC" id="fig|742725.3.peg.877"/>
<dbReference type="AlphaFoldDB" id="G5H6Y0"/>
<evidence type="ECO:0000313" key="2">
    <source>
        <dbReference type="EMBL" id="EHB92619.1"/>
    </source>
</evidence>
<protein>
    <recommendedName>
        <fullName evidence="1">Polymerase nucleotidyl transferase domain-containing protein</fullName>
    </recommendedName>
</protein>
<feature type="domain" description="Polymerase nucleotidyl transferase" evidence="1">
    <location>
        <begin position="24"/>
        <end position="62"/>
    </location>
</feature>
<proteinExistence type="predicted"/>
<reference evidence="2 3" key="1">
    <citation type="submission" date="2011-08" db="EMBL/GenBank/DDBJ databases">
        <title>The Genome Sequence of Alistipes indistinctus YIT 12060.</title>
        <authorList>
            <consortium name="The Broad Institute Genome Sequencing Platform"/>
            <person name="Earl A."/>
            <person name="Ward D."/>
            <person name="Feldgarden M."/>
            <person name="Gevers D."/>
            <person name="Morotomi M."/>
            <person name="Young S.K."/>
            <person name="Zeng Q."/>
            <person name="Gargeya S."/>
            <person name="Fitzgerald M."/>
            <person name="Haas B."/>
            <person name="Abouelleil A."/>
            <person name="Alvarado L."/>
            <person name="Arachchi H.M."/>
            <person name="Berlin A."/>
            <person name="Brown A."/>
            <person name="Chapman S.B."/>
            <person name="Chen Z."/>
            <person name="Dunbar C."/>
            <person name="Freedman E."/>
            <person name="Gearin G."/>
            <person name="Gellesch M."/>
            <person name="Goldberg J."/>
            <person name="Griggs A."/>
            <person name="Gujja S."/>
            <person name="Heiman D."/>
            <person name="Howarth C."/>
            <person name="Larson L."/>
            <person name="Lui A."/>
            <person name="MacDonald P.J.P."/>
            <person name="Montmayeur A."/>
            <person name="Murphy C."/>
            <person name="Neiman D."/>
            <person name="Pearson M."/>
            <person name="Priest M."/>
            <person name="Roberts A."/>
            <person name="Saif S."/>
            <person name="Shea T."/>
            <person name="Shenoy N."/>
            <person name="Sisk P."/>
            <person name="Stolte C."/>
            <person name="Sykes S."/>
            <person name="Wortman J."/>
            <person name="Nusbaum C."/>
            <person name="Birren B."/>
        </authorList>
    </citation>
    <scope>NUCLEOTIDE SEQUENCE [LARGE SCALE GENOMIC DNA]</scope>
    <source>
        <strain evidence="2 3">YIT 12060</strain>
    </source>
</reference>